<accession>A0A1S1X3J3</accession>
<dbReference type="Pfam" id="PF13426">
    <property type="entry name" value="PAS_9"/>
    <property type="match status" value="3"/>
</dbReference>
<protein>
    <recommendedName>
        <fullName evidence="19">Diguanylate cyclase</fullName>
    </recommendedName>
</protein>
<dbReference type="Gene3D" id="3.30.450.20">
    <property type="entry name" value="PAS domain"/>
    <property type="match status" value="3"/>
</dbReference>
<dbReference type="InterPro" id="IPR025201">
    <property type="entry name" value="KdpD_TM"/>
</dbReference>
<evidence type="ECO:0000259" key="14">
    <source>
        <dbReference type="PROSITE" id="PS50113"/>
    </source>
</evidence>
<dbReference type="SUPFAM" id="SSF141868">
    <property type="entry name" value="EAL domain-like"/>
    <property type="match status" value="1"/>
</dbReference>
<dbReference type="Gene3D" id="3.30.450.40">
    <property type="match status" value="2"/>
</dbReference>
<feature type="domain" description="PAS" evidence="13">
    <location>
        <begin position="396"/>
        <end position="469"/>
    </location>
</feature>
<evidence type="ECO:0000256" key="11">
    <source>
        <dbReference type="SAM" id="Coils"/>
    </source>
</evidence>
<dbReference type="SMART" id="SM00267">
    <property type="entry name" value="GGDEF"/>
    <property type="match status" value="1"/>
</dbReference>
<feature type="transmembrane region" description="Helical" evidence="12">
    <location>
        <begin position="149"/>
        <end position="169"/>
    </location>
</feature>
<dbReference type="NCBIfam" id="TIGR00254">
    <property type="entry name" value="GGDEF"/>
    <property type="match status" value="1"/>
</dbReference>
<evidence type="ECO:0008006" key="19">
    <source>
        <dbReference type="Google" id="ProtNLM"/>
    </source>
</evidence>
<feature type="domain" description="PAS" evidence="13">
    <location>
        <begin position="271"/>
        <end position="320"/>
    </location>
</feature>
<gene>
    <name evidence="17" type="ORF">BI347_11140</name>
</gene>
<feature type="domain" description="GGDEF" evidence="16">
    <location>
        <begin position="1033"/>
        <end position="1168"/>
    </location>
</feature>
<dbReference type="SUPFAM" id="SSF55781">
    <property type="entry name" value="GAF domain-like"/>
    <property type="match status" value="2"/>
</dbReference>
<organism evidence="17 18">
    <name type="scientific">Chromobacterium sphagni</name>
    <dbReference type="NCBI Taxonomy" id="1903179"/>
    <lineage>
        <taxon>Bacteria</taxon>
        <taxon>Pseudomonadati</taxon>
        <taxon>Pseudomonadota</taxon>
        <taxon>Betaproteobacteria</taxon>
        <taxon>Neisseriales</taxon>
        <taxon>Chromobacteriaceae</taxon>
        <taxon>Chromobacterium</taxon>
    </lineage>
</organism>
<dbReference type="CDD" id="cd01948">
    <property type="entry name" value="EAL"/>
    <property type="match status" value="1"/>
</dbReference>
<evidence type="ECO:0000256" key="3">
    <source>
        <dbReference type="ARBA" id="ARBA00022679"/>
    </source>
</evidence>
<keyword evidence="2" id="KW-0597">Phosphoprotein</keyword>
<feature type="coiled-coil region" evidence="11">
    <location>
        <begin position="642"/>
        <end position="669"/>
    </location>
</feature>
<dbReference type="Pfam" id="PF13493">
    <property type="entry name" value="DUF4118"/>
    <property type="match status" value="1"/>
</dbReference>
<comment type="caution">
    <text evidence="17">The sequence shown here is derived from an EMBL/GenBank/DDBJ whole genome shotgun (WGS) entry which is preliminary data.</text>
</comment>
<evidence type="ECO:0000256" key="10">
    <source>
        <dbReference type="ARBA" id="ARBA00023136"/>
    </source>
</evidence>
<dbReference type="CDD" id="cd00130">
    <property type="entry name" value="PAS"/>
    <property type="match status" value="3"/>
</dbReference>
<evidence type="ECO:0000259" key="15">
    <source>
        <dbReference type="PROSITE" id="PS50883"/>
    </source>
</evidence>
<dbReference type="InterPro" id="IPR029787">
    <property type="entry name" value="Nucleotide_cyclase"/>
</dbReference>
<dbReference type="PROSITE" id="PS50887">
    <property type="entry name" value="GGDEF"/>
    <property type="match status" value="1"/>
</dbReference>
<keyword evidence="10 12" id="KW-0472">Membrane</keyword>
<dbReference type="GO" id="GO:0000160">
    <property type="term" value="P:phosphorelay signal transduction system"/>
    <property type="evidence" value="ECO:0007669"/>
    <property type="project" value="UniProtKB-KW"/>
</dbReference>
<dbReference type="SMART" id="SM00091">
    <property type="entry name" value="PAS"/>
    <property type="match status" value="3"/>
</dbReference>
<dbReference type="STRING" id="1903179.BI347_11140"/>
<evidence type="ECO:0000256" key="12">
    <source>
        <dbReference type="SAM" id="Phobius"/>
    </source>
</evidence>
<dbReference type="SMART" id="SM00065">
    <property type="entry name" value="GAF"/>
    <property type="match status" value="2"/>
</dbReference>
<keyword evidence="9" id="KW-0902">Two-component regulatory system</keyword>
<dbReference type="InterPro" id="IPR001633">
    <property type="entry name" value="EAL_dom"/>
</dbReference>
<dbReference type="InterPro" id="IPR038318">
    <property type="entry name" value="KdpD_sf"/>
</dbReference>
<evidence type="ECO:0000256" key="5">
    <source>
        <dbReference type="ARBA" id="ARBA00022741"/>
    </source>
</evidence>
<reference evidence="17 18" key="1">
    <citation type="submission" date="2016-09" db="EMBL/GenBank/DDBJ databases">
        <title>Chromobacterium muskegensis sp. nov., an insecticidal bacterium isolated from Sphagnum bogs.</title>
        <authorList>
            <person name="Sparks M.E."/>
            <person name="Blackburn M.B."/>
            <person name="Gundersen-Rindal D.E."/>
            <person name="Mitchell A."/>
            <person name="Farrar R."/>
            <person name="Kuhar D."/>
        </authorList>
    </citation>
    <scope>NUCLEOTIDE SEQUENCE [LARGE SCALE GENOMIC DNA]</scope>
    <source>
        <strain evidence="17 18">37-2</strain>
    </source>
</reference>
<dbReference type="GO" id="GO:0016301">
    <property type="term" value="F:kinase activity"/>
    <property type="evidence" value="ECO:0007669"/>
    <property type="project" value="UniProtKB-KW"/>
</dbReference>
<feature type="transmembrane region" description="Helical" evidence="12">
    <location>
        <begin position="181"/>
        <end position="214"/>
    </location>
</feature>
<name>A0A1S1X3J3_9NEIS</name>
<feature type="domain" description="PAS" evidence="13">
    <location>
        <begin position="524"/>
        <end position="597"/>
    </location>
</feature>
<dbReference type="InterPro" id="IPR035919">
    <property type="entry name" value="EAL_sf"/>
</dbReference>
<comment type="subcellular location">
    <subcellularLocation>
        <location evidence="1">Membrane</location>
        <topology evidence="1">Multi-pass membrane protein</topology>
    </subcellularLocation>
</comment>
<dbReference type="Pfam" id="PF00563">
    <property type="entry name" value="EAL"/>
    <property type="match status" value="1"/>
</dbReference>
<dbReference type="Pfam" id="PF00990">
    <property type="entry name" value="GGDEF"/>
    <property type="match status" value="1"/>
</dbReference>
<dbReference type="Proteomes" id="UP000180088">
    <property type="component" value="Unassembled WGS sequence"/>
</dbReference>
<evidence type="ECO:0000256" key="7">
    <source>
        <dbReference type="ARBA" id="ARBA00022840"/>
    </source>
</evidence>
<dbReference type="Gene3D" id="3.30.70.270">
    <property type="match status" value="1"/>
</dbReference>
<evidence type="ECO:0000256" key="4">
    <source>
        <dbReference type="ARBA" id="ARBA00022692"/>
    </source>
</evidence>
<dbReference type="InterPro" id="IPR000160">
    <property type="entry name" value="GGDEF_dom"/>
</dbReference>
<dbReference type="Gene3D" id="3.20.20.450">
    <property type="entry name" value="EAL domain"/>
    <property type="match status" value="1"/>
</dbReference>
<dbReference type="Pfam" id="PF13185">
    <property type="entry name" value="GAF_2"/>
    <property type="match status" value="2"/>
</dbReference>
<keyword evidence="4 12" id="KW-0812">Transmembrane</keyword>
<evidence type="ECO:0000259" key="16">
    <source>
        <dbReference type="PROSITE" id="PS50887"/>
    </source>
</evidence>
<dbReference type="PROSITE" id="PS50113">
    <property type="entry name" value="PAC"/>
    <property type="match status" value="1"/>
</dbReference>
<sequence>MAYILIATIWVVVPDVLAGRQDGRGVSPGSLAWDSFFTFVSASLLFLGLRGSPPGQLAALGRLVFWPRVSAKYLPILITSSYAALALLAMTVPDLLFADMGSERLKTWLTVAWDALFVGLSSAALIYGLRRLGGDDAVVEGFGQPLRRGFAYGFAVAGALLAAAVRLSLHPAFAQHHMTMLFLIPISLSALLGGLGPGLTATGLTSACLAYLFVYTAGSTEHPAEAFLPLSLLVLNGVILSVLSELRLRVRTTLQASLQKLQTQSCELQQSDERFRALFAGSPVAMAISRQSDGKVVEVNDAFLEMFGLERKEVVGRTTLELGIWRARADRDQLLEELRARGRVSGAPVQLARADGGILYGLISFKKISFAGADYIHGVVLDVSAGYLAQKALERSEYQFRLLVEATTDYAFFWLDPEGRVLSWSLGSQGIKGYTAEEIIGRRFDCFYTEEDRADQVPQHLLEHAARTGRDEHEGWRVRRDGSRFWAKAILYAIRGEDGELLGFTKITQNLTQQKAVEQGLRDSEARYAGMIHSAMDGIINIDQQQRITLFNPAAEAMFGLTREAMLGQRLDRLLPVQHRERHGQLVEAFGRTGKTSRMMGGQGRVKVQGVRANGQVFDLEASISQLEIKGEMSFSVILRDVSERERTLAELTRQLQQLESLNDLSRAILAAHDPFQIAQVGLRHLRKLVPFWGATAMIIDWEERFAKVLAVERSPGSSYDPGQRLSLHSYGLDDLELLAKGQVCRVDDLAALPRRSVTLERLLQQGMGSYIRIPLLAENALLGVLNLASKEPGAFSAEQQDIAEAYARQLAIGLQQSLLRERVERLNRVYEVLSRINTLIARCHDLDELFKGVCRIAVEAGAYRMAWVGTIDPDSLEGSVVADCGVERDYFQKIELSARDDSPFRDRPGCRAARLGEMVVCNDVQSDASLDPLRADLEKLNVRAVCCLPITVGDRTAAVLALFAGDAGAFDKQEISLLRELGGDIAFAMEHIQNEKRLDYLAYYDSLTGLANRSLLGERLGLRMAAAERKGDRFAVVFLDIEHFKAVNDVFGRQTGDNLLRLLTARLVQYFADDSLLARIGADQFAAILPDAGNEEEAARRVEQVRQSCLGATMDAVEGSDLRLSAKLGIAMYPDDGQDAATLLEHAESALKRAKAAGERFLFYRQEMTQRAVAALALANKLRLAIEQEQFVLHYQPKVDAGSSRVVGVEALIRWQSPELGLVPPAQFIPMLEELGLIVEVGAWVLRQAARDYHAWRAAGLDAPRIAVNVSPLQLRQADFVSVLQGALALYPDDMGLALEITESQMMDDMDCNIAKLRQARELGLAIAIDDFGTGYSSLAYLARLPVQALKIDCSFVRDMQQQPEAMTLVEMIISLAHAMGLEVIAEGVESREQADVLTRLSCDVLQGFWFSMPLPADELAAYLQRERREAASLLRG</sequence>
<feature type="domain" description="PAC" evidence="14">
    <location>
        <begin position="471"/>
        <end position="523"/>
    </location>
</feature>
<dbReference type="InterPro" id="IPR003018">
    <property type="entry name" value="GAF"/>
</dbReference>
<proteinExistence type="predicted"/>
<dbReference type="CDD" id="cd01949">
    <property type="entry name" value="GGDEF"/>
    <property type="match status" value="1"/>
</dbReference>
<feature type="transmembrane region" description="Helical" evidence="12">
    <location>
        <begin position="73"/>
        <end position="96"/>
    </location>
</feature>
<dbReference type="SUPFAM" id="SSF55785">
    <property type="entry name" value="PYP-like sensor domain (PAS domain)"/>
    <property type="match status" value="3"/>
</dbReference>
<keyword evidence="5" id="KW-0547">Nucleotide-binding</keyword>
<dbReference type="SMART" id="SM00052">
    <property type="entry name" value="EAL"/>
    <property type="match status" value="1"/>
</dbReference>
<keyword evidence="7" id="KW-0067">ATP-binding</keyword>
<dbReference type="SUPFAM" id="SSF55073">
    <property type="entry name" value="Nucleotide cyclase"/>
    <property type="match status" value="1"/>
</dbReference>
<dbReference type="GO" id="GO:0016020">
    <property type="term" value="C:membrane"/>
    <property type="evidence" value="ECO:0007669"/>
    <property type="project" value="UniProtKB-SubCell"/>
</dbReference>
<feature type="transmembrane region" description="Helical" evidence="12">
    <location>
        <begin position="226"/>
        <end position="243"/>
    </location>
</feature>
<dbReference type="FunFam" id="3.20.20.450:FF:000001">
    <property type="entry name" value="Cyclic di-GMP phosphodiesterase yahA"/>
    <property type="match status" value="1"/>
</dbReference>
<evidence type="ECO:0000256" key="9">
    <source>
        <dbReference type="ARBA" id="ARBA00023012"/>
    </source>
</evidence>
<feature type="domain" description="EAL" evidence="15">
    <location>
        <begin position="1176"/>
        <end position="1429"/>
    </location>
</feature>
<evidence type="ECO:0000256" key="8">
    <source>
        <dbReference type="ARBA" id="ARBA00022989"/>
    </source>
</evidence>
<evidence type="ECO:0000256" key="2">
    <source>
        <dbReference type="ARBA" id="ARBA00022553"/>
    </source>
</evidence>
<keyword evidence="3" id="KW-0808">Transferase</keyword>
<keyword evidence="6" id="KW-0418">Kinase</keyword>
<evidence type="ECO:0000256" key="1">
    <source>
        <dbReference type="ARBA" id="ARBA00004141"/>
    </source>
</evidence>
<keyword evidence="8 12" id="KW-1133">Transmembrane helix</keyword>
<dbReference type="PROSITE" id="PS50112">
    <property type="entry name" value="PAS"/>
    <property type="match status" value="3"/>
</dbReference>
<evidence type="ECO:0000256" key="6">
    <source>
        <dbReference type="ARBA" id="ARBA00022777"/>
    </source>
</evidence>
<evidence type="ECO:0000313" key="18">
    <source>
        <dbReference type="Proteomes" id="UP000180088"/>
    </source>
</evidence>
<dbReference type="PANTHER" id="PTHR44757">
    <property type="entry name" value="DIGUANYLATE CYCLASE DGCP"/>
    <property type="match status" value="1"/>
</dbReference>
<dbReference type="InterPro" id="IPR000700">
    <property type="entry name" value="PAS-assoc_C"/>
</dbReference>
<feature type="transmembrane region" description="Helical" evidence="12">
    <location>
        <begin position="108"/>
        <end position="129"/>
    </location>
</feature>
<dbReference type="InterPro" id="IPR000014">
    <property type="entry name" value="PAS"/>
</dbReference>
<evidence type="ECO:0000259" key="13">
    <source>
        <dbReference type="PROSITE" id="PS50112"/>
    </source>
</evidence>
<dbReference type="NCBIfam" id="TIGR00229">
    <property type="entry name" value="sensory_box"/>
    <property type="match status" value="3"/>
</dbReference>
<keyword evidence="11" id="KW-0175">Coiled coil</keyword>
<dbReference type="EMBL" id="MKCS01000001">
    <property type="protein sequence ID" value="OHX13998.1"/>
    <property type="molecule type" value="Genomic_DNA"/>
</dbReference>
<dbReference type="GO" id="GO:0005524">
    <property type="term" value="F:ATP binding"/>
    <property type="evidence" value="ECO:0007669"/>
    <property type="project" value="UniProtKB-KW"/>
</dbReference>
<dbReference type="PROSITE" id="PS50883">
    <property type="entry name" value="EAL"/>
    <property type="match status" value="1"/>
</dbReference>
<dbReference type="PANTHER" id="PTHR44757:SF2">
    <property type="entry name" value="BIOFILM ARCHITECTURE MAINTENANCE PROTEIN MBAA"/>
    <property type="match status" value="1"/>
</dbReference>
<dbReference type="Gene3D" id="1.20.120.620">
    <property type="entry name" value="Backbone structure of the membrane domain of e. Coli histidine kinase receptor kdpd"/>
    <property type="match status" value="1"/>
</dbReference>
<evidence type="ECO:0000313" key="17">
    <source>
        <dbReference type="EMBL" id="OHX13998.1"/>
    </source>
</evidence>
<dbReference type="InterPro" id="IPR035965">
    <property type="entry name" value="PAS-like_dom_sf"/>
</dbReference>
<dbReference type="InterPro" id="IPR043128">
    <property type="entry name" value="Rev_trsase/Diguanyl_cyclase"/>
</dbReference>
<dbReference type="InterPro" id="IPR029016">
    <property type="entry name" value="GAF-like_dom_sf"/>
</dbReference>
<dbReference type="InterPro" id="IPR052155">
    <property type="entry name" value="Biofilm_reg_signaling"/>
</dbReference>